<dbReference type="Pfam" id="PF00208">
    <property type="entry name" value="ELFV_dehydrog"/>
    <property type="match status" value="1"/>
</dbReference>
<dbReference type="InterPro" id="IPR006096">
    <property type="entry name" value="Glu/Leu/Phe/Val/Trp_DH_C"/>
</dbReference>
<feature type="binding site" evidence="6">
    <location>
        <position position="115"/>
    </location>
    <ligand>
        <name>substrate</name>
    </ligand>
</feature>
<evidence type="ECO:0000256" key="3">
    <source>
        <dbReference type="ARBA" id="ARBA00023002"/>
    </source>
</evidence>
<evidence type="ECO:0000256" key="8">
    <source>
        <dbReference type="RuleBase" id="RU004417"/>
    </source>
</evidence>
<comment type="subunit">
    <text evidence="2">Homohexamer.</text>
</comment>
<keyword evidence="6" id="KW-0547">Nucleotide-binding</keyword>
<sequence>MNPNKPLTLNGFMAGLKRRNPSQKEFHQAVLEVAKYVIPYINQHRKYHAPRILERMTEPDRTIIFRVCWEDDNGAIRVNRGYRVQFNNAIGPYKGGLRFHPSVNLSILKFLGFEQTFKNSLTTLPMGAGKGGADFNPKGKSDREVMRFCQAFMTELWKYIGENVDIPAGDIGVGSREISYMFGQYKRLLGEFTGALTGKAIEFGGSLIRTEATGYGCAYFMQEMLTHRGDSIEGKTCVISGSGNVAQYCAEKVIQLGGKVVAMSDSTGFIHDPEGIDVAKLAFLMNLKNVRRERISEYTKEYNGTFHEGAKPWNIPCDLAFPCATQNEISEEDAKALLNNGCKAVAEGANMPTSLEAIEQFHLAKIPFAPGKASNAGGVAVSGLEMTQNSIRLAWSREELEERLREIMHNIHNQCVRHGADEKLGVDYVKGANIAGFVKVADAMLAYGAI</sequence>
<dbReference type="Gene3D" id="3.40.50.720">
    <property type="entry name" value="NAD(P)-binding Rossmann-like Domain"/>
    <property type="match status" value="1"/>
</dbReference>
<dbReference type="NCBIfam" id="NF006929">
    <property type="entry name" value="PRK09414.1"/>
    <property type="match status" value="1"/>
</dbReference>
<proteinExistence type="inferred from homology"/>
<feature type="binding site" evidence="6">
    <location>
        <position position="169"/>
    </location>
    <ligand>
        <name>substrate</name>
    </ligand>
</feature>
<dbReference type="Pfam" id="PF02812">
    <property type="entry name" value="ELFV_dehydrog_N"/>
    <property type="match status" value="1"/>
</dbReference>
<dbReference type="FunFam" id="3.40.50.10860:FF:000002">
    <property type="entry name" value="Glutamate dehydrogenase"/>
    <property type="match status" value="1"/>
</dbReference>
<keyword evidence="3 4" id="KW-0560">Oxidoreductase</keyword>
<evidence type="ECO:0000256" key="6">
    <source>
        <dbReference type="PIRSR" id="PIRSR000185-2"/>
    </source>
</evidence>
<feature type="binding site" evidence="6">
    <location>
        <position position="94"/>
    </location>
    <ligand>
        <name>substrate</name>
    </ligand>
</feature>
<feature type="binding site" evidence="6">
    <location>
        <position position="213"/>
    </location>
    <ligand>
        <name>NAD(+)</name>
        <dbReference type="ChEBI" id="CHEBI:57540"/>
    </ligand>
</feature>
<dbReference type="KEGG" id="nva:G3M78_02855"/>
<feature type="domain" description="Glutamate/phenylalanine/leucine/valine/L-tryptophan dehydrogenase C-terminal" evidence="9">
    <location>
        <begin position="206"/>
        <end position="448"/>
    </location>
</feature>
<comment type="similarity">
    <text evidence="1 4 8">Belongs to the Glu/Leu/Phe/Val dehydrogenases family.</text>
</comment>
<feature type="active site" description="Proton donor" evidence="5">
    <location>
        <position position="130"/>
    </location>
</feature>
<dbReference type="PANTHER" id="PTHR43571">
    <property type="entry name" value="NADP-SPECIFIC GLUTAMATE DEHYDROGENASE 1-RELATED"/>
    <property type="match status" value="1"/>
</dbReference>
<protein>
    <recommendedName>
        <fullName evidence="4">Glutamate dehydrogenase</fullName>
    </recommendedName>
</protein>
<evidence type="ECO:0000313" key="10">
    <source>
        <dbReference type="EMBL" id="QPJ64391.1"/>
    </source>
</evidence>
<dbReference type="InterPro" id="IPR033922">
    <property type="entry name" value="NAD_bind_Glu_DH"/>
</dbReference>
<dbReference type="SUPFAM" id="SSF53223">
    <property type="entry name" value="Aminoacid dehydrogenase-like, N-terminal domain"/>
    <property type="match status" value="1"/>
</dbReference>
<dbReference type="GO" id="GO:0006537">
    <property type="term" value="P:glutamate biosynthetic process"/>
    <property type="evidence" value="ECO:0007669"/>
    <property type="project" value="TreeGrafter"/>
</dbReference>
<evidence type="ECO:0000256" key="1">
    <source>
        <dbReference type="ARBA" id="ARBA00006382"/>
    </source>
</evidence>
<dbReference type="InterPro" id="IPR036291">
    <property type="entry name" value="NAD(P)-bd_dom_sf"/>
</dbReference>
<dbReference type="GO" id="GO:0005829">
    <property type="term" value="C:cytosol"/>
    <property type="evidence" value="ECO:0007669"/>
    <property type="project" value="TreeGrafter"/>
</dbReference>
<evidence type="ECO:0000313" key="11">
    <source>
        <dbReference type="Proteomes" id="UP000594464"/>
    </source>
</evidence>
<keyword evidence="6" id="KW-0520">NAD</keyword>
<dbReference type="FunFam" id="3.40.50.720:FF:000030">
    <property type="entry name" value="Glutamate dehydrogenase"/>
    <property type="match status" value="1"/>
</dbReference>
<dbReference type="Proteomes" id="UP000594464">
    <property type="component" value="Chromosome"/>
</dbReference>
<dbReference type="EMBL" id="CP048620">
    <property type="protein sequence ID" value="QPJ64391.1"/>
    <property type="molecule type" value="Genomic_DNA"/>
</dbReference>
<dbReference type="InterPro" id="IPR014362">
    <property type="entry name" value="Glu_DH"/>
</dbReference>
<dbReference type="PANTHER" id="PTHR43571:SF1">
    <property type="entry name" value="NADP-SPECIFIC GLUTAMATE DEHYDROGENASE 1-RELATED"/>
    <property type="match status" value="1"/>
</dbReference>
<dbReference type="AlphaFoldDB" id="A0A7T0C0N8"/>
<gene>
    <name evidence="10" type="primary">gdhA</name>
    <name evidence="10" type="ORF">G3M78_02855</name>
</gene>
<dbReference type="GO" id="GO:0000166">
    <property type="term" value="F:nucleotide binding"/>
    <property type="evidence" value="ECO:0007669"/>
    <property type="project" value="UniProtKB-KW"/>
</dbReference>
<dbReference type="InterPro" id="IPR006097">
    <property type="entry name" value="Glu/Leu/Phe/Val/Trp_DH_dimer"/>
</dbReference>
<dbReference type="Gene3D" id="1.10.285.10">
    <property type="entry name" value="Glutamate Dehydrogenase, chain A, domain 3"/>
    <property type="match status" value="2"/>
</dbReference>
<dbReference type="InterPro" id="IPR046346">
    <property type="entry name" value="Aminoacid_DH-like_N_sf"/>
</dbReference>
<dbReference type="GO" id="GO:0004354">
    <property type="term" value="F:glutamate dehydrogenase (NADP+) activity"/>
    <property type="evidence" value="ECO:0007669"/>
    <property type="project" value="TreeGrafter"/>
</dbReference>
<feature type="binding site" evidence="6">
    <location>
        <position position="118"/>
    </location>
    <ligand>
        <name>substrate</name>
    </ligand>
</feature>
<dbReference type="SMART" id="SM00839">
    <property type="entry name" value="ELFV_dehydrog"/>
    <property type="match status" value="1"/>
</dbReference>
<accession>A0A7T0C0N8</accession>
<evidence type="ECO:0000259" key="9">
    <source>
        <dbReference type="SMART" id="SM00839"/>
    </source>
</evidence>
<dbReference type="InterPro" id="IPR050724">
    <property type="entry name" value="Glu_Leu_Phe_Val_DH"/>
</dbReference>
<feature type="binding site" evidence="6">
    <location>
        <position position="382"/>
    </location>
    <ligand>
        <name>substrate</name>
    </ligand>
</feature>
<dbReference type="FunFam" id="1.10.285.10:FF:000001">
    <property type="entry name" value="Glutamate dehydrogenase"/>
    <property type="match status" value="1"/>
</dbReference>
<organism evidence="10 11">
    <name type="scientific">Candidatus Nitrohelix vancouverensis</name>
    <dbReference type="NCBI Taxonomy" id="2705534"/>
    <lineage>
        <taxon>Bacteria</taxon>
        <taxon>Pseudomonadati</taxon>
        <taxon>Nitrospinota/Tectimicrobiota group</taxon>
        <taxon>Nitrospinota</taxon>
        <taxon>Nitrospinia</taxon>
        <taxon>Nitrospinales</taxon>
        <taxon>Nitrospinaceae</taxon>
        <taxon>Candidatus Nitrohelix</taxon>
    </lineage>
</organism>
<evidence type="ECO:0000256" key="2">
    <source>
        <dbReference type="ARBA" id="ARBA00011643"/>
    </source>
</evidence>
<evidence type="ECO:0000256" key="5">
    <source>
        <dbReference type="PIRSR" id="PIRSR000185-1"/>
    </source>
</evidence>
<name>A0A7T0C0N8_9BACT</name>
<dbReference type="PRINTS" id="PR00082">
    <property type="entry name" value="GLFDHDRGNASE"/>
</dbReference>
<dbReference type="SUPFAM" id="SSF51735">
    <property type="entry name" value="NAD(P)-binding Rossmann-fold domains"/>
    <property type="match status" value="1"/>
</dbReference>
<evidence type="ECO:0000256" key="4">
    <source>
        <dbReference type="PIRNR" id="PIRNR000185"/>
    </source>
</evidence>
<evidence type="ECO:0000256" key="7">
    <source>
        <dbReference type="PIRSR" id="PIRSR000185-3"/>
    </source>
</evidence>
<dbReference type="InterPro" id="IPR006095">
    <property type="entry name" value="Glu/Leu/Phe/Val/Trp_DH"/>
</dbReference>
<feature type="site" description="Important for catalysis" evidence="7">
    <location>
        <position position="170"/>
    </location>
</feature>
<feature type="binding site" evidence="6">
    <location>
        <position position="244"/>
    </location>
    <ligand>
        <name>NAD(+)</name>
        <dbReference type="ChEBI" id="CHEBI:57540"/>
    </ligand>
</feature>
<dbReference type="Gene3D" id="3.40.50.10860">
    <property type="entry name" value="Leucine Dehydrogenase, chain A, domain 1"/>
    <property type="match status" value="1"/>
</dbReference>
<dbReference type="CDD" id="cd05313">
    <property type="entry name" value="NAD_bind_2_Glu_DH"/>
    <property type="match status" value="1"/>
</dbReference>
<reference evidence="11" key="1">
    <citation type="submission" date="2020-02" db="EMBL/GenBank/DDBJ databases">
        <title>Genomic and physiological characterization of two novel Nitrospinaceae genera.</title>
        <authorList>
            <person name="Mueller A.J."/>
            <person name="Jung M.-Y."/>
            <person name="Strachan C.R."/>
            <person name="Herbold C.W."/>
            <person name="Kirkegaard R.H."/>
            <person name="Daims H."/>
        </authorList>
    </citation>
    <scope>NUCLEOTIDE SEQUENCE [LARGE SCALE GENOMIC DNA]</scope>
</reference>
<dbReference type="PIRSF" id="PIRSF000185">
    <property type="entry name" value="Glu_DH"/>
    <property type="match status" value="1"/>
</dbReference>